<dbReference type="Proteomes" id="UP000814033">
    <property type="component" value="Unassembled WGS sequence"/>
</dbReference>
<comment type="caution">
    <text evidence="1">The sequence shown here is derived from an EMBL/GenBank/DDBJ whole genome shotgun (WGS) entry which is preliminary data.</text>
</comment>
<sequence>MSAPTPARDLRAAAVASLMAVAITIYVWPALYRKFRRDEPDGTESDASLIAGSETSLTADSDALATVSASSLVYAPDANDLGAYFDSMGVLEHRDFMTYDLMRSEMLNEVLKFIEKRGVDIPALRAQGLEVNAIVDEVMAVTNQHPRARLSDGTTSLLGRAAVDLVVRSEEHIKWERKMAVGEVRLTCYGEEYLASVLNARGVRRDGLIQCFDFLFGLDFWKGVTS</sequence>
<keyword evidence="2" id="KW-1185">Reference proteome</keyword>
<evidence type="ECO:0000313" key="2">
    <source>
        <dbReference type="Proteomes" id="UP000814033"/>
    </source>
</evidence>
<proteinExistence type="predicted"/>
<evidence type="ECO:0000313" key="1">
    <source>
        <dbReference type="EMBL" id="KAI0042566.1"/>
    </source>
</evidence>
<name>A0ACB8REC8_9AGAM</name>
<protein>
    <submittedName>
        <fullName evidence="1">Uncharacterized protein</fullName>
    </submittedName>
</protein>
<gene>
    <name evidence="1" type="ORF">FA95DRAFT_1564215</name>
</gene>
<reference evidence="1" key="1">
    <citation type="submission" date="2021-02" db="EMBL/GenBank/DDBJ databases">
        <authorList>
            <consortium name="DOE Joint Genome Institute"/>
            <person name="Ahrendt S."/>
            <person name="Looney B.P."/>
            <person name="Miyauchi S."/>
            <person name="Morin E."/>
            <person name="Drula E."/>
            <person name="Courty P.E."/>
            <person name="Chicoki N."/>
            <person name="Fauchery L."/>
            <person name="Kohler A."/>
            <person name="Kuo A."/>
            <person name="Labutti K."/>
            <person name="Pangilinan J."/>
            <person name="Lipzen A."/>
            <person name="Riley R."/>
            <person name="Andreopoulos W."/>
            <person name="He G."/>
            <person name="Johnson J."/>
            <person name="Barry K.W."/>
            <person name="Grigoriev I.V."/>
            <person name="Nagy L."/>
            <person name="Hibbett D."/>
            <person name="Henrissat B."/>
            <person name="Matheny P.B."/>
            <person name="Labbe J."/>
            <person name="Martin F."/>
        </authorList>
    </citation>
    <scope>NUCLEOTIDE SEQUENCE</scope>
    <source>
        <strain evidence="1">FP105234-sp</strain>
    </source>
</reference>
<reference evidence="1" key="2">
    <citation type="journal article" date="2022" name="New Phytol.">
        <title>Evolutionary transition to the ectomycorrhizal habit in the genomes of a hyperdiverse lineage of mushroom-forming fungi.</title>
        <authorList>
            <person name="Looney B."/>
            <person name="Miyauchi S."/>
            <person name="Morin E."/>
            <person name="Drula E."/>
            <person name="Courty P.E."/>
            <person name="Kohler A."/>
            <person name="Kuo A."/>
            <person name="LaButti K."/>
            <person name="Pangilinan J."/>
            <person name="Lipzen A."/>
            <person name="Riley R."/>
            <person name="Andreopoulos W."/>
            <person name="He G."/>
            <person name="Johnson J."/>
            <person name="Nolan M."/>
            <person name="Tritt A."/>
            <person name="Barry K.W."/>
            <person name="Grigoriev I.V."/>
            <person name="Nagy L.G."/>
            <person name="Hibbett D."/>
            <person name="Henrissat B."/>
            <person name="Matheny P.B."/>
            <person name="Labbe J."/>
            <person name="Martin F.M."/>
        </authorList>
    </citation>
    <scope>NUCLEOTIDE SEQUENCE</scope>
    <source>
        <strain evidence="1">FP105234-sp</strain>
    </source>
</reference>
<organism evidence="1 2">
    <name type="scientific">Auriscalpium vulgare</name>
    <dbReference type="NCBI Taxonomy" id="40419"/>
    <lineage>
        <taxon>Eukaryota</taxon>
        <taxon>Fungi</taxon>
        <taxon>Dikarya</taxon>
        <taxon>Basidiomycota</taxon>
        <taxon>Agaricomycotina</taxon>
        <taxon>Agaricomycetes</taxon>
        <taxon>Russulales</taxon>
        <taxon>Auriscalpiaceae</taxon>
        <taxon>Auriscalpium</taxon>
    </lineage>
</organism>
<dbReference type="EMBL" id="MU276059">
    <property type="protein sequence ID" value="KAI0042566.1"/>
    <property type="molecule type" value="Genomic_DNA"/>
</dbReference>
<accession>A0ACB8REC8</accession>